<dbReference type="SUPFAM" id="SSF159245">
    <property type="entry name" value="AttH-like"/>
    <property type="match status" value="1"/>
</dbReference>
<dbReference type="Pfam" id="PF07143">
    <property type="entry name" value="CrtC"/>
    <property type="match status" value="1"/>
</dbReference>
<dbReference type="PROSITE" id="PS51257">
    <property type="entry name" value="PROKAR_LIPOPROTEIN"/>
    <property type="match status" value="1"/>
</dbReference>
<evidence type="ECO:0000313" key="3">
    <source>
        <dbReference type="EMBL" id="QIR13605.1"/>
    </source>
</evidence>
<evidence type="ECO:0000313" key="4">
    <source>
        <dbReference type="Proteomes" id="UP000502608"/>
    </source>
</evidence>
<dbReference type="AlphaFoldDB" id="A0A6G9QHQ7"/>
<dbReference type="Pfam" id="PF17186">
    <property type="entry name" value="Lipocalin_9"/>
    <property type="match status" value="1"/>
</dbReference>
<name>A0A6G9QHQ7_9GAMM</name>
<dbReference type="InterPro" id="IPR010791">
    <property type="entry name" value="AttH_dom"/>
</dbReference>
<dbReference type="InterPro" id="IPR023374">
    <property type="entry name" value="AttH-like_dom_sf"/>
</dbReference>
<dbReference type="PANTHER" id="PTHR38591:SF1">
    <property type="entry name" value="BLL1000 PROTEIN"/>
    <property type="match status" value="1"/>
</dbReference>
<dbReference type="RefSeq" id="WP_167675498.1">
    <property type="nucleotide sequence ID" value="NZ_CP050313.1"/>
</dbReference>
<reference evidence="3 4" key="1">
    <citation type="submission" date="2020-03" db="EMBL/GenBank/DDBJ databases">
        <title>Complete genome sequence of Shewanella sp.</title>
        <authorList>
            <person name="Kim Y.-S."/>
            <person name="Kim S.-J."/>
            <person name="Jung H.-K."/>
            <person name="Kim K.-H."/>
        </authorList>
    </citation>
    <scope>NUCLEOTIDE SEQUENCE [LARGE SCALE GENOMIC DNA]</scope>
    <source>
        <strain evidence="3 4">PN3F2</strain>
    </source>
</reference>
<protein>
    <submittedName>
        <fullName evidence="3">Carotenoid 1,2-hydratase</fullName>
    </submittedName>
</protein>
<feature type="signal peptide" evidence="1">
    <location>
        <begin position="1"/>
        <end position="24"/>
    </location>
</feature>
<organism evidence="3 4">
    <name type="scientific">Shewanella aestuarii</name>
    <dbReference type="NCBI Taxonomy" id="1028752"/>
    <lineage>
        <taxon>Bacteria</taxon>
        <taxon>Pseudomonadati</taxon>
        <taxon>Pseudomonadota</taxon>
        <taxon>Gammaproteobacteria</taxon>
        <taxon>Alteromonadales</taxon>
        <taxon>Shewanellaceae</taxon>
        <taxon>Shewanella</taxon>
    </lineage>
</organism>
<accession>A0A6G9QHQ7</accession>
<dbReference type="EMBL" id="CP050313">
    <property type="protein sequence ID" value="QIR13605.1"/>
    <property type="molecule type" value="Genomic_DNA"/>
</dbReference>
<gene>
    <name evidence="3" type="ORF">HBH39_03020</name>
</gene>
<sequence length="384" mass="43522">MTYFIKQRVFHCSLLLLLTSLVMACDNAKQQPQTSSNSSVSMGKLLGSDDNNQLYHQVLPTTVLTFPDDHQAHNGFRIEWWYITANLTTDAGEQVGIQWTQFRSALSAPDNQPSSTSDSKWATNQLYMAHVALTSKNKHYKAEKFARAHPEFAGVSANPFAVYLDNWQWQTSQASPFPATLTVTDALFGYQLSLDSQHPWQLQGEQGFSIKSRDGQVASHYYSQPYIDVNGTITREGKTENVTGKAWLDREWSSQLLTKSQQGWDWFSIRLDTNTTLMIFRLRGQTETDNFYSARVMLSDGTGRNFTSGSHPNEISMKPVSWHKIKDKSYPVSWQIDIPSEQIHITTDALNPNSEMPLSTPYWEGPIDFKGSHEGMGYMELTGY</sequence>
<dbReference type="KEGG" id="saes:HBH39_03020"/>
<evidence type="ECO:0000259" key="2">
    <source>
        <dbReference type="Pfam" id="PF07143"/>
    </source>
</evidence>
<feature type="chain" id="PRO_5026288849" evidence="1">
    <location>
        <begin position="25"/>
        <end position="384"/>
    </location>
</feature>
<dbReference type="Proteomes" id="UP000502608">
    <property type="component" value="Chromosome"/>
</dbReference>
<keyword evidence="1" id="KW-0732">Signal</keyword>
<proteinExistence type="predicted"/>
<evidence type="ECO:0000256" key="1">
    <source>
        <dbReference type="SAM" id="SignalP"/>
    </source>
</evidence>
<keyword evidence="4" id="KW-1185">Reference proteome</keyword>
<dbReference type="Gene3D" id="2.40.370.10">
    <property type="entry name" value="AttH-like domain"/>
    <property type="match status" value="2"/>
</dbReference>
<feature type="domain" description="AttH" evidence="2">
    <location>
        <begin position="78"/>
        <end position="254"/>
    </location>
</feature>
<dbReference type="PANTHER" id="PTHR38591">
    <property type="entry name" value="HYDROLASE"/>
    <property type="match status" value="1"/>
</dbReference>